<keyword evidence="2" id="KW-1185">Reference proteome</keyword>
<feature type="non-terminal residue" evidence="1">
    <location>
        <position position="54"/>
    </location>
</feature>
<evidence type="ECO:0000313" key="2">
    <source>
        <dbReference type="Proteomes" id="UP000800082"/>
    </source>
</evidence>
<name>A0A6A5S4S4_9PLEO</name>
<protein>
    <submittedName>
        <fullName evidence="1">Uncharacterized protein</fullName>
    </submittedName>
</protein>
<reference evidence="1" key="1">
    <citation type="journal article" date="2020" name="Stud. Mycol.">
        <title>101 Dothideomycetes genomes: a test case for predicting lifestyles and emergence of pathogens.</title>
        <authorList>
            <person name="Haridas S."/>
            <person name="Albert R."/>
            <person name="Binder M."/>
            <person name="Bloem J."/>
            <person name="Labutti K."/>
            <person name="Salamov A."/>
            <person name="Andreopoulos B."/>
            <person name="Baker S."/>
            <person name="Barry K."/>
            <person name="Bills G."/>
            <person name="Bluhm B."/>
            <person name="Cannon C."/>
            <person name="Castanera R."/>
            <person name="Culley D."/>
            <person name="Daum C."/>
            <person name="Ezra D."/>
            <person name="Gonzalez J."/>
            <person name="Henrissat B."/>
            <person name="Kuo A."/>
            <person name="Liang C."/>
            <person name="Lipzen A."/>
            <person name="Lutzoni F."/>
            <person name="Magnuson J."/>
            <person name="Mondo S."/>
            <person name="Nolan M."/>
            <person name="Ohm R."/>
            <person name="Pangilinan J."/>
            <person name="Park H.-J."/>
            <person name="Ramirez L."/>
            <person name="Alfaro M."/>
            <person name="Sun H."/>
            <person name="Tritt A."/>
            <person name="Yoshinaga Y."/>
            <person name="Zwiers L.-H."/>
            <person name="Turgeon B."/>
            <person name="Goodwin S."/>
            <person name="Spatafora J."/>
            <person name="Crous P."/>
            <person name="Grigoriev I."/>
        </authorList>
    </citation>
    <scope>NUCLEOTIDE SEQUENCE</scope>
    <source>
        <strain evidence="1">CBS 183.55</strain>
    </source>
</reference>
<dbReference type="Proteomes" id="UP000800082">
    <property type="component" value="Unassembled WGS sequence"/>
</dbReference>
<accession>A0A6A5S4S4</accession>
<feature type="non-terminal residue" evidence="1">
    <location>
        <position position="1"/>
    </location>
</feature>
<evidence type="ECO:0000313" key="1">
    <source>
        <dbReference type="EMBL" id="KAF1934464.1"/>
    </source>
</evidence>
<dbReference type="AlphaFoldDB" id="A0A6A5S4S4"/>
<dbReference type="EMBL" id="ML978956">
    <property type="protein sequence ID" value="KAF1934464.1"/>
    <property type="molecule type" value="Genomic_DNA"/>
</dbReference>
<dbReference type="GeneID" id="54346136"/>
<gene>
    <name evidence="1" type="ORF">M421DRAFT_24066</name>
</gene>
<dbReference type="RefSeq" id="XP_033454712.1">
    <property type="nucleotide sequence ID" value="XM_033588489.1"/>
</dbReference>
<organism evidence="1 2">
    <name type="scientific">Didymella exigua CBS 183.55</name>
    <dbReference type="NCBI Taxonomy" id="1150837"/>
    <lineage>
        <taxon>Eukaryota</taxon>
        <taxon>Fungi</taxon>
        <taxon>Dikarya</taxon>
        <taxon>Ascomycota</taxon>
        <taxon>Pezizomycotina</taxon>
        <taxon>Dothideomycetes</taxon>
        <taxon>Pleosporomycetidae</taxon>
        <taxon>Pleosporales</taxon>
        <taxon>Pleosporineae</taxon>
        <taxon>Didymellaceae</taxon>
        <taxon>Didymella</taxon>
    </lineage>
</organism>
<proteinExistence type="predicted"/>
<dbReference type="OrthoDB" id="10437856at2759"/>
<sequence length="54" mass="6349">TIVLTNYTMYTPWLRQLEIRCVSLDVWDQINPDQLTRLKSKPQLPAAPDLTTYK</sequence>